<dbReference type="Proteomes" id="UP000663833">
    <property type="component" value="Unassembled WGS sequence"/>
</dbReference>
<evidence type="ECO:0000313" key="11">
    <source>
        <dbReference type="Proteomes" id="UP000663825"/>
    </source>
</evidence>
<dbReference type="Proteomes" id="UP000663869">
    <property type="component" value="Unassembled WGS sequence"/>
</dbReference>
<dbReference type="AlphaFoldDB" id="A0A817X659"/>
<evidence type="ECO:0000313" key="2">
    <source>
        <dbReference type="EMBL" id="CAF3364199.1"/>
    </source>
</evidence>
<dbReference type="EMBL" id="CAJOBR010001782">
    <property type="protein sequence ID" value="CAF4635106.1"/>
    <property type="molecule type" value="Genomic_DNA"/>
</dbReference>
<dbReference type="Proteomes" id="UP000663825">
    <property type="component" value="Unassembled WGS sequence"/>
</dbReference>
<dbReference type="EMBL" id="CAJOBP010007535">
    <property type="protein sequence ID" value="CAF4516442.1"/>
    <property type="molecule type" value="Genomic_DNA"/>
</dbReference>
<evidence type="ECO:0000313" key="8">
    <source>
        <dbReference type="EMBL" id="CAF4516442.1"/>
    </source>
</evidence>
<evidence type="ECO:0000313" key="4">
    <source>
        <dbReference type="EMBL" id="CAF3458446.1"/>
    </source>
</evidence>
<evidence type="ECO:0000313" key="1">
    <source>
        <dbReference type="EMBL" id="CAF3295640.1"/>
    </source>
</evidence>
<evidence type="ECO:0000313" key="7">
    <source>
        <dbReference type="EMBL" id="CAF4507241.1"/>
    </source>
</evidence>
<keyword evidence="12" id="KW-1185">Reference proteome</keyword>
<gene>
    <name evidence="3" type="ORF">FME351_LOCUS7083</name>
    <name evidence="4" type="ORF">GRG538_LOCUS14758</name>
    <name evidence="6" type="ORF">HFQ381_LOCUS8859</name>
    <name evidence="5" type="ORF">KIK155_LOCUS23860</name>
    <name evidence="1" type="ORF">LUA448_LOCUS7595</name>
    <name evidence="9" type="ORF">QYT958_LOCUS13745</name>
    <name evidence="2" type="ORF">TIS948_LOCUS24449</name>
    <name evidence="10" type="ORF">TOA249_LOCUS20503</name>
    <name evidence="7" type="ORF">TSG867_LOCUS21577</name>
    <name evidence="8" type="ORF">UJA718_LOCUS27331</name>
</gene>
<dbReference type="Proteomes" id="UP000663872">
    <property type="component" value="Unassembled WGS sequence"/>
</dbReference>
<dbReference type="EMBL" id="CAJNYU010000648">
    <property type="protein sequence ID" value="CAF3379257.1"/>
    <property type="molecule type" value="Genomic_DNA"/>
</dbReference>
<dbReference type="OrthoDB" id="9971401at2759"/>
<evidence type="ECO:0000313" key="3">
    <source>
        <dbReference type="EMBL" id="CAF3379257.1"/>
    </source>
</evidence>
<comment type="caution">
    <text evidence="2">The sequence shown here is derived from an EMBL/GenBank/DDBJ whole genome shotgun (WGS) entry which is preliminary data.</text>
</comment>
<evidence type="ECO:0000313" key="5">
    <source>
        <dbReference type="EMBL" id="CAF3658004.1"/>
    </source>
</evidence>
<dbReference type="Proteomes" id="UP000663865">
    <property type="component" value="Unassembled WGS sequence"/>
</dbReference>
<evidence type="ECO:0000313" key="12">
    <source>
        <dbReference type="Proteomes" id="UP000663873"/>
    </source>
</evidence>
<dbReference type="Proteomes" id="UP000663862">
    <property type="component" value="Unassembled WGS sequence"/>
</dbReference>
<dbReference type="Proteomes" id="UP000663838">
    <property type="component" value="Unassembled WGS sequence"/>
</dbReference>
<evidence type="ECO:0000313" key="6">
    <source>
        <dbReference type="EMBL" id="CAF4224780.1"/>
    </source>
</evidence>
<evidence type="ECO:0000313" key="10">
    <source>
        <dbReference type="EMBL" id="CAF4752973.1"/>
    </source>
</evidence>
<dbReference type="Proteomes" id="UP000663848">
    <property type="component" value="Unassembled WGS sequence"/>
</dbReference>
<dbReference type="EMBL" id="CAJOBQ010001678">
    <property type="protein sequence ID" value="CAF4507241.1"/>
    <property type="molecule type" value="Genomic_DNA"/>
</dbReference>
<dbReference type="EMBL" id="CAJOBO010000451">
    <property type="protein sequence ID" value="CAF4224780.1"/>
    <property type="molecule type" value="Genomic_DNA"/>
</dbReference>
<name>A0A817X659_9BILA</name>
<organism evidence="2 11">
    <name type="scientific">Rotaria socialis</name>
    <dbReference type="NCBI Taxonomy" id="392032"/>
    <lineage>
        <taxon>Eukaryota</taxon>
        <taxon>Metazoa</taxon>
        <taxon>Spiralia</taxon>
        <taxon>Gnathifera</taxon>
        <taxon>Rotifera</taxon>
        <taxon>Eurotatoria</taxon>
        <taxon>Bdelloidea</taxon>
        <taxon>Philodinida</taxon>
        <taxon>Philodinidae</taxon>
        <taxon>Rotaria</taxon>
    </lineage>
</organism>
<evidence type="ECO:0000313" key="9">
    <source>
        <dbReference type="EMBL" id="CAF4635106.1"/>
    </source>
</evidence>
<dbReference type="Proteomes" id="UP000663851">
    <property type="component" value="Unassembled WGS sequence"/>
</dbReference>
<proteinExistence type="predicted"/>
<dbReference type="Proteomes" id="UP000663873">
    <property type="component" value="Unassembled WGS sequence"/>
</dbReference>
<dbReference type="EMBL" id="CAJNYD010000768">
    <property type="protein sequence ID" value="CAF3295640.1"/>
    <property type="molecule type" value="Genomic_DNA"/>
</dbReference>
<dbReference type="EMBL" id="CAJNYV010004238">
    <property type="protein sequence ID" value="CAF3658004.1"/>
    <property type="molecule type" value="Genomic_DNA"/>
</dbReference>
<sequence>MTFSKKKFYFLNWILTAPVTHQLDATKGNEVIQIYIQDLDGCRNVKDYTFPIVQAGLSFAALKIHLLYPKTKCSNRAQRILVKIRILRGIQEQVIYTNDFMLWAPQHINSNILQIPIYRIWYEDDYYNMLLANLFS</sequence>
<dbReference type="EMBL" id="CAJNXB010004219">
    <property type="protein sequence ID" value="CAF3364199.1"/>
    <property type="molecule type" value="Genomic_DNA"/>
</dbReference>
<protein>
    <submittedName>
        <fullName evidence="2">Uncharacterized protein</fullName>
    </submittedName>
</protein>
<accession>A0A817X659</accession>
<dbReference type="EMBL" id="CAJOBS010001688">
    <property type="protein sequence ID" value="CAF4752973.1"/>
    <property type="molecule type" value="Genomic_DNA"/>
</dbReference>
<reference evidence="2" key="1">
    <citation type="submission" date="2021-02" db="EMBL/GenBank/DDBJ databases">
        <authorList>
            <person name="Nowell W R."/>
        </authorList>
    </citation>
    <scope>NUCLEOTIDE SEQUENCE</scope>
</reference>
<dbReference type="EMBL" id="CAJNYT010002247">
    <property type="protein sequence ID" value="CAF3458446.1"/>
    <property type="molecule type" value="Genomic_DNA"/>
</dbReference>